<dbReference type="SMART" id="SM00399">
    <property type="entry name" value="ZnF_C4"/>
    <property type="match status" value="1"/>
</dbReference>
<dbReference type="GO" id="GO:0004879">
    <property type="term" value="F:nuclear receptor activity"/>
    <property type="evidence" value="ECO:0007669"/>
    <property type="project" value="TreeGrafter"/>
</dbReference>
<dbReference type="InterPro" id="IPR013088">
    <property type="entry name" value="Znf_NHR/GATA"/>
</dbReference>
<dbReference type="GO" id="GO:0045944">
    <property type="term" value="P:positive regulation of transcription by RNA polymerase II"/>
    <property type="evidence" value="ECO:0007669"/>
    <property type="project" value="TreeGrafter"/>
</dbReference>
<keyword evidence="6" id="KW-0804">Transcription</keyword>
<reference evidence="10" key="1">
    <citation type="submission" date="2019-05" db="EMBL/GenBank/DDBJ databases">
        <title>Annotation for the trematode Fasciolopsis buski.</title>
        <authorList>
            <person name="Choi Y.-J."/>
        </authorList>
    </citation>
    <scope>NUCLEOTIDE SEQUENCE</scope>
    <source>
        <strain evidence="10">HT</strain>
        <tissue evidence="10">Whole worm</tissue>
    </source>
</reference>
<proteinExistence type="predicted"/>
<keyword evidence="4" id="KW-0805">Transcription regulation</keyword>
<keyword evidence="3" id="KW-0862">Zinc</keyword>
<dbReference type="Pfam" id="PF00105">
    <property type="entry name" value="zf-C4"/>
    <property type="match status" value="1"/>
</dbReference>
<evidence type="ECO:0000256" key="3">
    <source>
        <dbReference type="ARBA" id="ARBA00022833"/>
    </source>
</evidence>
<dbReference type="EMBL" id="LUCM01009534">
    <property type="protein sequence ID" value="KAA0186854.1"/>
    <property type="molecule type" value="Genomic_DNA"/>
</dbReference>
<dbReference type="Gene3D" id="3.30.50.10">
    <property type="entry name" value="Erythroid Transcription Factor GATA-1, subunit A"/>
    <property type="match status" value="1"/>
</dbReference>
<dbReference type="OrthoDB" id="6352325at2759"/>
<dbReference type="InterPro" id="IPR050234">
    <property type="entry name" value="Nuclear_hormone_rcpt_NR1"/>
</dbReference>
<evidence type="ECO:0000313" key="11">
    <source>
        <dbReference type="Proteomes" id="UP000728185"/>
    </source>
</evidence>
<keyword evidence="5" id="KW-0238">DNA-binding</keyword>
<dbReference type="GO" id="GO:0000978">
    <property type="term" value="F:RNA polymerase II cis-regulatory region sequence-specific DNA binding"/>
    <property type="evidence" value="ECO:0007669"/>
    <property type="project" value="TreeGrafter"/>
</dbReference>
<feature type="domain" description="Nuclear receptor" evidence="9">
    <location>
        <begin position="192"/>
        <end position="229"/>
    </location>
</feature>
<organism evidence="10 11">
    <name type="scientific">Fasciolopsis buskii</name>
    <dbReference type="NCBI Taxonomy" id="27845"/>
    <lineage>
        <taxon>Eukaryota</taxon>
        <taxon>Metazoa</taxon>
        <taxon>Spiralia</taxon>
        <taxon>Lophotrochozoa</taxon>
        <taxon>Platyhelminthes</taxon>
        <taxon>Trematoda</taxon>
        <taxon>Digenea</taxon>
        <taxon>Plagiorchiida</taxon>
        <taxon>Echinostomata</taxon>
        <taxon>Echinostomatoidea</taxon>
        <taxon>Fasciolidae</taxon>
        <taxon>Fasciolopsis</taxon>
    </lineage>
</organism>
<evidence type="ECO:0000256" key="7">
    <source>
        <dbReference type="ARBA" id="ARBA00023170"/>
    </source>
</evidence>
<evidence type="ECO:0000256" key="6">
    <source>
        <dbReference type="ARBA" id="ARBA00023163"/>
    </source>
</evidence>
<dbReference type="GO" id="GO:0030154">
    <property type="term" value="P:cell differentiation"/>
    <property type="evidence" value="ECO:0007669"/>
    <property type="project" value="TreeGrafter"/>
</dbReference>
<evidence type="ECO:0000256" key="5">
    <source>
        <dbReference type="ARBA" id="ARBA00023125"/>
    </source>
</evidence>
<gene>
    <name evidence="10" type="ORF">FBUS_03360</name>
</gene>
<dbReference type="PROSITE" id="PS51030">
    <property type="entry name" value="NUCLEAR_REC_DBD_2"/>
    <property type="match status" value="1"/>
</dbReference>
<keyword evidence="1" id="KW-0479">Metal-binding</keyword>
<evidence type="ECO:0000256" key="4">
    <source>
        <dbReference type="ARBA" id="ARBA00023015"/>
    </source>
</evidence>
<dbReference type="SUPFAM" id="SSF57716">
    <property type="entry name" value="Glucocorticoid receptor-like (DNA-binding domain)"/>
    <property type="match status" value="1"/>
</dbReference>
<dbReference type="GO" id="GO:0000122">
    <property type="term" value="P:negative regulation of transcription by RNA polymerase II"/>
    <property type="evidence" value="ECO:0007669"/>
    <property type="project" value="TreeGrafter"/>
</dbReference>
<protein>
    <submittedName>
        <fullName evidence="10">Nuclear hormone receptor family member nhr-48</fullName>
    </submittedName>
</protein>
<keyword evidence="11" id="KW-1185">Reference proteome</keyword>
<dbReference type="PANTHER" id="PTHR24082:SF283">
    <property type="entry name" value="NUCLEAR HORMONE RECEPTOR HR96"/>
    <property type="match status" value="1"/>
</dbReference>
<dbReference type="Proteomes" id="UP000728185">
    <property type="component" value="Unassembled WGS sequence"/>
</dbReference>
<keyword evidence="7 10" id="KW-0675">Receptor</keyword>
<dbReference type="PANTHER" id="PTHR24082">
    <property type="entry name" value="NUCLEAR HORMONE RECEPTOR"/>
    <property type="match status" value="1"/>
</dbReference>
<dbReference type="InterPro" id="IPR001628">
    <property type="entry name" value="Znf_hrmn_rcpt"/>
</dbReference>
<sequence>MDEVPTAFDQVGRLSLKPDGKESGVLMSGAEDSNATTQFEFASSPSTNLYSFDNNAISAPHSANKDNVVEANRSPLASHFWFDDSERIVVDHEYEDPSNSVKLLHPTHSDVTHLDDSLTLCMRHPSQDPIENVYLACETRSEGVEIQPYVQDTSSKKEVLTSKPSEEPAEIKRDKLTGKFKQSCTDPSGTTEKLCKVCNDRAVNHNFGQLTCESCKAFFRRNAHKVSET</sequence>
<accession>A0A8E0VGK0</accession>
<evidence type="ECO:0000313" key="10">
    <source>
        <dbReference type="EMBL" id="KAA0186854.1"/>
    </source>
</evidence>
<evidence type="ECO:0000259" key="9">
    <source>
        <dbReference type="PROSITE" id="PS51030"/>
    </source>
</evidence>
<comment type="caution">
    <text evidence="10">The sequence shown here is derived from an EMBL/GenBank/DDBJ whole genome shotgun (WGS) entry which is preliminary data.</text>
</comment>
<dbReference type="PROSITE" id="PS00031">
    <property type="entry name" value="NUCLEAR_REC_DBD_1"/>
    <property type="match status" value="1"/>
</dbReference>
<evidence type="ECO:0000256" key="1">
    <source>
        <dbReference type="ARBA" id="ARBA00022723"/>
    </source>
</evidence>
<dbReference type="PRINTS" id="PR00047">
    <property type="entry name" value="STROIDFINGER"/>
</dbReference>
<keyword evidence="2" id="KW-0863">Zinc-finger</keyword>
<dbReference type="GO" id="GO:0008270">
    <property type="term" value="F:zinc ion binding"/>
    <property type="evidence" value="ECO:0007669"/>
    <property type="project" value="UniProtKB-KW"/>
</dbReference>
<keyword evidence="8" id="KW-0539">Nucleus</keyword>
<evidence type="ECO:0000256" key="2">
    <source>
        <dbReference type="ARBA" id="ARBA00022771"/>
    </source>
</evidence>
<name>A0A8E0VGK0_9TREM</name>
<evidence type="ECO:0000256" key="8">
    <source>
        <dbReference type="ARBA" id="ARBA00023242"/>
    </source>
</evidence>
<dbReference type="AlphaFoldDB" id="A0A8E0VGK0"/>